<name>A0ABY4HTR4_CHIFI</name>
<evidence type="ECO:0000313" key="2">
    <source>
        <dbReference type="Proteomes" id="UP000830198"/>
    </source>
</evidence>
<reference evidence="1 2" key="1">
    <citation type="submission" date="2022-04" db="EMBL/GenBank/DDBJ databases">
        <title>The arsenic-methylating capacity of Chitinophaga filiformis YT5 during chitin decomposition.</title>
        <authorList>
            <person name="Chen G."/>
            <person name="Liang Y."/>
        </authorList>
    </citation>
    <scope>NUCLEOTIDE SEQUENCE [LARGE SCALE GENOMIC DNA]</scope>
    <source>
        <strain evidence="1 2">YT5</strain>
    </source>
</reference>
<gene>
    <name evidence="1" type="ORF">MYF79_18720</name>
</gene>
<proteinExistence type="predicted"/>
<evidence type="ECO:0000313" key="1">
    <source>
        <dbReference type="EMBL" id="UPK66977.1"/>
    </source>
</evidence>
<evidence type="ECO:0008006" key="3">
    <source>
        <dbReference type="Google" id="ProtNLM"/>
    </source>
</evidence>
<dbReference type="EMBL" id="CP095855">
    <property type="protein sequence ID" value="UPK66977.1"/>
    <property type="molecule type" value="Genomic_DNA"/>
</dbReference>
<sequence>MNKLFDYMRDGVSQTERKLEALLPSYVKIDERSKEDLLLFLSNLSSQFNYFNFQHEIEGDWKEFIQADVLVMIIAISRLDFTSWQQRQQEIAQVLDAADNDAQLQQPLTDLFNLIYGIAIQLASHLQQLKKADLQGLTWIYTDQLQDSLEEDILHTLQFERETAGLFRKVRYFRSAAITKELQVLFPRLISRQNEAGPVYLGYQSLNEIYNNLRSKYYQVTTAAQAYLRRRPDTMEHHPHIGLLMAFTQLYSHLQDKINGLTGQHLSYYYRNVLGIQQRPAVPDKVHIFVDTMPQSAPPAVRQGTPMLVEPGKGARPVTYRLEHDLNASQTRLRALLSVYVNSYKQISANNPQQSDIIEQQVYTAVHKVTAPADHLPGALPVAPWALMGEAQQDLPLDQRTMKETDMGLIIASPLFYLTEGRRTIDISLYCETASFEKLLAYVNNFASVTGKNEALVMNELLASALIISYTTAEGWYRVAKHSIRCAPPECGPNCIVISITYDANAPAAALYNPVVHQGEYQTTLPLIKLLLNNNSFHHPYSYLPLLRLERVAIRANVKGYRSVRLFNNAGPLSPANPFQLFGAQPAVGSFLDIKDSNIFNTYTKAFRLKIEWLELPHMDNGFNAYYDAYDAGMLNDSFKAGISTYEDGQFQPERNKQQLMNLFETYRDDEGRLLLSDTVTLKDIDLKKIRFHNKPLLDKEPFVTDGFYTDGAIRLELTAPQEAFGHKLYLRLFPEVATHNAGRWNKKRPIPNIPYTPLVKSIMVDYILEQAEIMKPEKANDMEQALQLFHLYPYGHRQAYPSPFKEDFALLPSFDDKASLYLGFDQMSPQEDISLLFQMDEKFYKYTTVTKSPKLHWSYLYNDRWVPFNSDQIQTDTTQLFICSGIISMRTPSMDCYGNTRLDKQLQWIRLSATEEMQITPMVKGIFVNAALAVRDQADTAAGTALAPLSIKSFQQEWRGIQRVWQLFPSFGGRPAETSEEYYLRVSERLRHKKRPTSSIDLIQLVLDAFPEVLIVKCVKGITSSDVQLVIVPKPPEGGMYDSEEPLMDIATMYRIHQFVAALLPPYVKVTMHHPEYERLKIICDVGFVKGTSSIDRNYYLIKLQEDIRHYMTPWLYDSQTDVKMGGILYMADILNFIKKLPYIAYVTGFSIVHFFAERDAEGNPIHCMLDTAVSNTDYVRASRSEAILIPALHHSIRVLDDWEYRDPEPIGISDVITGEEMIIGQHERTTYREEDDSHYAEGEIISLTIQPK</sequence>
<accession>A0ABY4HTR4</accession>
<keyword evidence="2" id="KW-1185">Reference proteome</keyword>
<protein>
    <recommendedName>
        <fullName evidence="3">Baseplate J-like protein</fullName>
    </recommendedName>
</protein>
<dbReference type="Proteomes" id="UP000830198">
    <property type="component" value="Chromosome"/>
</dbReference>
<dbReference type="RefSeq" id="WP_247809172.1">
    <property type="nucleotide sequence ID" value="NZ_CP095855.1"/>
</dbReference>
<organism evidence="1 2">
    <name type="scientific">Chitinophaga filiformis</name>
    <name type="common">Myxococcus filiformis</name>
    <name type="synonym">Flexibacter filiformis</name>
    <dbReference type="NCBI Taxonomy" id="104663"/>
    <lineage>
        <taxon>Bacteria</taxon>
        <taxon>Pseudomonadati</taxon>
        <taxon>Bacteroidota</taxon>
        <taxon>Chitinophagia</taxon>
        <taxon>Chitinophagales</taxon>
        <taxon>Chitinophagaceae</taxon>
        <taxon>Chitinophaga</taxon>
    </lineage>
</organism>